<feature type="domain" description="DprA winged helix" evidence="4">
    <location>
        <begin position="346"/>
        <end position="404"/>
    </location>
</feature>
<dbReference type="EMBL" id="OU015430">
    <property type="protein sequence ID" value="CAG4968328.1"/>
    <property type="molecule type" value="Genomic_DNA"/>
</dbReference>
<evidence type="ECO:0000313" key="6">
    <source>
        <dbReference type="Proteomes" id="UP000680116"/>
    </source>
</evidence>
<dbReference type="Gene3D" id="3.40.50.450">
    <property type="match status" value="1"/>
</dbReference>
<evidence type="ECO:0000313" key="5">
    <source>
        <dbReference type="EMBL" id="CAG4968328.1"/>
    </source>
</evidence>
<name>A0ABM8UC50_9GAMM</name>
<evidence type="ECO:0008006" key="7">
    <source>
        <dbReference type="Google" id="ProtNLM"/>
    </source>
</evidence>
<dbReference type="NCBIfam" id="TIGR00732">
    <property type="entry name" value="dprA"/>
    <property type="match status" value="1"/>
</dbReference>
<dbReference type="InterPro" id="IPR003488">
    <property type="entry name" value="DprA"/>
</dbReference>
<organism evidence="5 6">
    <name type="scientific">Novilysobacter luteus</name>
    <dbReference type="NCBI Taxonomy" id="2822368"/>
    <lineage>
        <taxon>Bacteria</taxon>
        <taxon>Pseudomonadati</taxon>
        <taxon>Pseudomonadota</taxon>
        <taxon>Gammaproteobacteria</taxon>
        <taxon>Lysobacterales</taxon>
        <taxon>Lysobacteraceae</taxon>
        <taxon>Novilysobacter</taxon>
    </lineage>
</organism>
<dbReference type="Proteomes" id="UP000680116">
    <property type="component" value="Chromosome"/>
</dbReference>
<accession>A0ABM8UC50</accession>
<evidence type="ECO:0000256" key="2">
    <source>
        <dbReference type="SAM" id="MobiDB-lite"/>
    </source>
</evidence>
<dbReference type="SUPFAM" id="SSF102405">
    <property type="entry name" value="MCP/YpsA-like"/>
    <property type="match status" value="1"/>
</dbReference>
<dbReference type="InterPro" id="IPR041614">
    <property type="entry name" value="DprA_WH"/>
</dbReference>
<dbReference type="Pfam" id="PF17782">
    <property type="entry name" value="WHD_DprA"/>
    <property type="match status" value="1"/>
</dbReference>
<sequence>MHPSDLFAPAFPAPPAFGQARTARTDSSVDSAADIDALLRLVASGGPAEPRRRLIADAAPAAALAAGPSRWHRCGLGASQQRALRQPDGRTLEAAHAWLAQPGHHLLGWHHPDYPPLLRRTPHPPLALFVAGDAALAWHPAVAIVGSRSPTPAGREHAGAFARSLAAAGLTVTSGLAAGVDTAAHHATLTAGGRTVAVLGTGPDVPYPRSNNGLHAAIVAEGAVISEHLPGAGPRREHFPSRNRILAGLSLGTLVIEAAHRSGALITARLAAECGREVMALPGSIDNPLARGCHRLIRDGAALVESPEDVMELLAPLAARLAGDLRTRLEAPISEPGPPPGTGSGASPAAHPPGDPDHKRLWQALGHDPTDMDQLVARTGLTPARLSSILLLMELEGRVEAQHGRYYRSR</sequence>
<gene>
    <name evidence="5" type="ORF">LYB30171_00246</name>
</gene>
<protein>
    <recommendedName>
        <fullName evidence="7">DNA-protecting protein DprA</fullName>
    </recommendedName>
</protein>
<dbReference type="PANTHER" id="PTHR43022:SF1">
    <property type="entry name" value="PROTEIN SMF"/>
    <property type="match status" value="1"/>
</dbReference>
<dbReference type="PANTHER" id="PTHR43022">
    <property type="entry name" value="PROTEIN SMF"/>
    <property type="match status" value="1"/>
</dbReference>
<dbReference type="Pfam" id="PF02481">
    <property type="entry name" value="DNA_processg_A"/>
    <property type="match status" value="1"/>
</dbReference>
<evidence type="ECO:0000259" key="4">
    <source>
        <dbReference type="Pfam" id="PF17782"/>
    </source>
</evidence>
<feature type="domain" description="Smf/DprA SLOG" evidence="3">
    <location>
        <begin position="106"/>
        <end position="314"/>
    </location>
</feature>
<dbReference type="RefSeq" id="WP_215219275.1">
    <property type="nucleotide sequence ID" value="NZ_OU015430.1"/>
</dbReference>
<feature type="region of interest" description="Disordered" evidence="2">
    <location>
        <begin position="330"/>
        <end position="363"/>
    </location>
</feature>
<proteinExistence type="inferred from homology"/>
<evidence type="ECO:0000259" key="3">
    <source>
        <dbReference type="Pfam" id="PF02481"/>
    </source>
</evidence>
<feature type="region of interest" description="Disordered" evidence="2">
    <location>
        <begin position="1"/>
        <end position="25"/>
    </location>
</feature>
<evidence type="ECO:0000256" key="1">
    <source>
        <dbReference type="ARBA" id="ARBA00006525"/>
    </source>
</evidence>
<dbReference type="Gene3D" id="1.10.10.10">
    <property type="entry name" value="Winged helix-like DNA-binding domain superfamily/Winged helix DNA-binding domain"/>
    <property type="match status" value="1"/>
</dbReference>
<reference evidence="5 6" key="1">
    <citation type="submission" date="2021-04" db="EMBL/GenBank/DDBJ databases">
        <authorList>
            <person name="Rodrigo-Torres L."/>
            <person name="Arahal R. D."/>
            <person name="Lucena T."/>
        </authorList>
    </citation>
    <scope>NUCLEOTIDE SEQUENCE [LARGE SCALE GENOMIC DNA]</scope>
    <source>
        <strain evidence="5 6">CECT 30171</strain>
    </source>
</reference>
<dbReference type="InterPro" id="IPR057666">
    <property type="entry name" value="DrpA_SLOG"/>
</dbReference>
<keyword evidence="6" id="KW-1185">Reference proteome</keyword>
<dbReference type="InterPro" id="IPR036388">
    <property type="entry name" value="WH-like_DNA-bd_sf"/>
</dbReference>
<comment type="similarity">
    <text evidence="1">Belongs to the DprA/Smf family.</text>
</comment>